<evidence type="ECO:0000313" key="8">
    <source>
        <dbReference type="Proteomes" id="UP000016570"/>
    </source>
</evidence>
<evidence type="ECO:0000256" key="4">
    <source>
        <dbReference type="ARBA" id="ARBA00022825"/>
    </source>
</evidence>
<dbReference type="Gene3D" id="2.130.10.120">
    <property type="entry name" value="Prolyl oligopeptidase, N-terminal domain"/>
    <property type="match status" value="1"/>
</dbReference>
<accession>U2ZWC4</accession>
<gene>
    <name evidence="7" type="primary">ptrB</name>
    <name evidence="7" type="ORF">VPR01S_01_01650</name>
</gene>
<dbReference type="InterPro" id="IPR051543">
    <property type="entry name" value="Serine_Peptidase_S9A"/>
</dbReference>
<feature type="domain" description="Peptidase S9 prolyl oligopeptidase catalytic" evidence="5">
    <location>
        <begin position="452"/>
        <end position="661"/>
    </location>
</feature>
<evidence type="ECO:0000259" key="6">
    <source>
        <dbReference type="Pfam" id="PF02897"/>
    </source>
</evidence>
<dbReference type="PRINTS" id="PR00862">
    <property type="entry name" value="PROLIGOPTASE"/>
</dbReference>
<evidence type="ECO:0000256" key="1">
    <source>
        <dbReference type="ARBA" id="ARBA00005228"/>
    </source>
</evidence>
<dbReference type="Gene3D" id="3.40.50.1820">
    <property type="entry name" value="alpha/beta hydrolase"/>
    <property type="match status" value="1"/>
</dbReference>
<dbReference type="GO" id="GO:0004252">
    <property type="term" value="F:serine-type endopeptidase activity"/>
    <property type="evidence" value="ECO:0007669"/>
    <property type="project" value="InterPro"/>
</dbReference>
<dbReference type="Pfam" id="PF00326">
    <property type="entry name" value="Peptidase_S9"/>
    <property type="match status" value="1"/>
</dbReference>
<keyword evidence="4" id="KW-0720">Serine protease</keyword>
<keyword evidence="8" id="KW-1185">Reference proteome</keyword>
<organism evidence="7 8">
    <name type="scientific">Vibrio proteolyticus NBRC 13287</name>
    <dbReference type="NCBI Taxonomy" id="1219065"/>
    <lineage>
        <taxon>Bacteria</taxon>
        <taxon>Pseudomonadati</taxon>
        <taxon>Pseudomonadota</taxon>
        <taxon>Gammaproteobacteria</taxon>
        <taxon>Vibrionales</taxon>
        <taxon>Vibrionaceae</taxon>
        <taxon>Vibrio</taxon>
    </lineage>
</organism>
<dbReference type="GO" id="GO:0006508">
    <property type="term" value="P:proteolysis"/>
    <property type="evidence" value="ECO:0007669"/>
    <property type="project" value="UniProtKB-KW"/>
</dbReference>
<evidence type="ECO:0000256" key="3">
    <source>
        <dbReference type="ARBA" id="ARBA00022801"/>
    </source>
</evidence>
<keyword evidence="3" id="KW-0378">Hydrolase</keyword>
<dbReference type="EMBL" id="BATJ01000001">
    <property type="protein sequence ID" value="GAD65392.1"/>
    <property type="molecule type" value="Genomic_DNA"/>
</dbReference>
<dbReference type="SUPFAM" id="SSF53474">
    <property type="entry name" value="alpha/beta-Hydrolases"/>
    <property type="match status" value="1"/>
</dbReference>
<evidence type="ECO:0000256" key="2">
    <source>
        <dbReference type="ARBA" id="ARBA00022670"/>
    </source>
</evidence>
<reference evidence="7 8" key="1">
    <citation type="submission" date="2013-09" db="EMBL/GenBank/DDBJ databases">
        <title>Whole genome shotgun sequence of Vibrio proteolyticus NBRC 13287.</title>
        <authorList>
            <person name="Isaki S."/>
            <person name="Hosoyama A."/>
            <person name="Numata M."/>
            <person name="Hashimoto M."/>
            <person name="Hosoyama Y."/>
            <person name="Tsuchikane K."/>
            <person name="Noguchi M."/>
            <person name="Hirakata S."/>
            <person name="Ichikawa N."/>
            <person name="Ohji S."/>
            <person name="Yamazoe A."/>
            <person name="Fujita N."/>
        </authorList>
    </citation>
    <scope>NUCLEOTIDE SEQUENCE [LARGE SCALE GENOMIC DNA]</scope>
    <source>
        <strain evidence="7 8">NBRC 13287</strain>
    </source>
</reference>
<sequence>MKRVNVVLLSVSALTTNLSASEDFSWLRDDTRSSERVQTYLSEQNKLADSYLQHLQPLKQALIKEWSDSTPTKAQEPWTILGQSEFLLTVKDEKRVLLQRDRTTKQSKLLLDVESRAARNGYYQLANWSLSPNGRLLALAEDNEGNEAYRITLIDLKTQQERVIDEHSDTEILWSTNSTRLYAIRKTNGDLRPANLVEYNLESGDSRTVYSEADAGWLLSAYVASDKRYALLQVNNELSSEQRILNLNSGMLSAPIRTRKTGVEYYADIAENAVYLVSNLSGMNRLYRAALSNTSDWRAIYQPQNGAQLNTYYLFEHGIVLSERVKGQETFVILDRSGKVRIRQPLAESGTVGWLSRPGDYASNTIHIRSMSMIQPPKWEALDVADASRQLLSQDEYPNYRSDQYRTEQIDVLSENVQIPVTLAYKPSALSKHSPVILYGYGAYGFTMKPYFMPQITSLLDRGFIYAVAHVRGGGYFGESWYAAGRGVNKTQGVADFVHVAKALSEFQQGQRKVAAIGASAGGTLVAAAINQSPESFSAASLNVPFVDVIASMSDTRLPLTAQQYQEWGNPVNDRAAMTRYDPMSNIRIQAYPPLLVRAGWHDQRVPYWEGAKYLARISKSSTKAGPYLLKTDFQSGHATDRRNALAQQAMDYAFLIEQLQPSD</sequence>
<dbReference type="SUPFAM" id="SSF50993">
    <property type="entry name" value="Peptidase/esterase 'gauge' domain"/>
    <property type="match status" value="1"/>
</dbReference>
<keyword evidence="2 7" id="KW-0645">Protease</keyword>
<dbReference type="eggNOG" id="COG1770">
    <property type="taxonomic scope" value="Bacteria"/>
</dbReference>
<comment type="caution">
    <text evidence="7">The sequence shown here is derived from an EMBL/GenBank/DDBJ whole genome shotgun (WGS) entry which is preliminary data.</text>
</comment>
<dbReference type="RefSeq" id="WP_021703384.1">
    <property type="nucleotide sequence ID" value="NZ_BATJ01000001.1"/>
</dbReference>
<dbReference type="InterPro" id="IPR023302">
    <property type="entry name" value="Pept_S9A_N"/>
</dbReference>
<dbReference type="InterPro" id="IPR029058">
    <property type="entry name" value="AB_hydrolase_fold"/>
</dbReference>
<comment type="similarity">
    <text evidence="1">Belongs to the peptidase S9A family.</text>
</comment>
<dbReference type="PANTHER" id="PTHR11757:SF19">
    <property type="entry name" value="PROLYL ENDOPEPTIDASE-LIKE"/>
    <property type="match status" value="1"/>
</dbReference>
<name>U2ZWC4_VIBPR</name>
<dbReference type="PANTHER" id="PTHR11757">
    <property type="entry name" value="PROTEASE FAMILY S9A OLIGOPEPTIDASE"/>
    <property type="match status" value="1"/>
</dbReference>
<evidence type="ECO:0000313" key="7">
    <source>
        <dbReference type="EMBL" id="GAD65392.1"/>
    </source>
</evidence>
<proteinExistence type="inferred from homology"/>
<dbReference type="InterPro" id="IPR002470">
    <property type="entry name" value="Peptidase_S9A"/>
</dbReference>
<evidence type="ECO:0000259" key="5">
    <source>
        <dbReference type="Pfam" id="PF00326"/>
    </source>
</evidence>
<dbReference type="STRING" id="1219065.VPR01S_01_01650"/>
<feature type="domain" description="Peptidase S9A N-terminal" evidence="6">
    <location>
        <begin position="22"/>
        <end position="394"/>
    </location>
</feature>
<dbReference type="InterPro" id="IPR001375">
    <property type="entry name" value="Peptidase_S9_cat"/>
</dbReference>
<dbReference type="Pfam" id="PF02897">
    <property type="entry name" value="Peptidase_S9_N"/>
    <property type="match status" value="1"/>
</dbReference>
<dbReference type="Proteomes" id="UP000016570">
    <property type="component" value="Unassembled WGS sequence"/>
</dbReference>
<dbReference type="AlphaFoldDB" id="U2ZWC4"/>
<protein>
    <submittedName>
        <fullName evidence="7">Protease II</fullName>
    </submittedName>
</protein>